<evidence type="ECO:0008006" key="4">
    <source>
        <dbReference type="Google" id="ProtNLM"/>
    </source>
</evidence>
<dbReference type="InterPro" id="IPR005061">
    <property type="entry name" value="Ist1"/>
</dbReference>
<organism evidence="3">
    <name type="scientific">Carica papaya</name>
    <name type="common">Papaya</name>
    <dbReference type="NCBI Taxonomy" id="3649"/>
    <lineage>
        <taxon>Eukaryota</taxon>
        <taxon>Viridiplantae</taxon>
        <taxon>Streptophyta</taxon>
        <taxon>Embryophyta</taxon>
        <taxon>Tracheophyta</taxon>
        <taxon>Spermatophyta</taxon>
        <taxon>Magnoliopsida</taxon>
        <taxon>eudicotyledons</taxon>
        <taxon>Gunneridae</taxon>
        <taxon>Pentapetalae</taxon>
        <taxon>rosids</taxon>
        <taxon>malvids</taxon>
        <taxon>Brassicales</taxon>
        <taxon>Caricaceae</taxon>
        <taxon>Carica</taxon>
    </lineage>
</organism>
<comment type="similarity">
    <text evidence="1">Belongs to the IST1 family.</text>
</comment>
<protein>
    <recommendedName>
        <fullName evidence="4">Regulator of Vps4 activity in the MVB pathway protein</fullName>
    </recommendedName>
</protein>
<dbReference type="EMBL" id="EF512316">
    <property type="protein sequence ID" value="ABS01355.1"/>
    <property type="molecule type" value="mRNA"/>
</dbReference>
<dbReference type="InterPro" id="IPR042277">
    <property type="entry name" value="IST1-like"/>
</dbReference>
<evidence type="ECO:0000256" key="1">
    <source>
        <dbReference type="ARBA" id="ARBA00005536"/>
    </source>
</evidence>
<feature type="region of interest" description="Disordered" evidence="2">
    <location>
        <begin position="362"/>
        <end position="403"/>
    </location>
</feature>
<evidence type="ECO:0000313" key="3">
    <source>
        <dbReference type="EMBL" id="ABS01355.1"/>
    </source>
</evidence>
<dbReference type="FunFam" id="1.20.1260.60:FF:000002">
    <property type="entry name" value="Vacuolar protein sorting-associated protein IST1"/>
    <property type="match status" value="1"/>
</dbReference>
<sequence>MGKKLDALLGRNFKPSKFKPIVNLAISRLAVLKNQRQVKFSQARSDVVKLLELGHHERALLRVEQVIKEQNMLDVFVSVEGYCNLLLERIFLLEQERVCPDELKEAVSSLLFVASRVGDFPELQEIRAILTSRYGKEFAASCIELRNNCGVSPKIIQKLSTRKPDLEKRMKVLKEIAAEKSMVLQLEESSASSTEEKSNIGSKSELPTKPGNDVQFMAEPIGKDDNFSDTAKGRKKYKDVADAAQAAFESAAYAAAAARAAVELSRSDSHDPDDKSNPSTQIQKPSDESKKLESDSKNEAIHSSDKAEGSKQRKEEAEYKRSMSGSSTDSADDNVKVPITKSFREIDPTKLLDKEIVFYDSDDESGKSNISGRATQGSGMHNLKHSKIEKGPISVRTRQVRGY</sequence>
<dbReference type="Pfam" id="PF03398">
    <property type="entry name" value="Ist1"/>
    <property type="match status" value="1"/>
</dbReference>
<dbReference type="RefSeq" id="XP_021910533.1">
    <property type="nucleotide sequence ID" value="XM_022054841.1"/>
</dbReference>
<feature type="compositionally biased region" description="Basic and acidic residues" evidence="2">
    <location>
        <begin position="265"/>
        <end position="276"/>
    </location>
</feature>
<feature type="compositionally biased region" description="Basic and acidic residues" evidence="2">
    <location>
        <begin position="285"/>
        <end position="321"/>
    </location>
</feature>
<dbReference type="PANTHER" id="PTHR12161:SF16">
    <property type="entry name" value="REGULATOR OF VPS4 ACTIVITY IN THE MVB PATHWAY PROTEIN"/>
    <property type="match status" value="1"/>
</dbReference>
<feature type="compositionally biased region" description="Polar residues" evidence="2">
    <location>
        <begin position="367"/>
        <end position="379"/>
    </location>
</feature>
<dbReference type="GO" id="GO:0015031">
    <property type="term" value="P:protein transport"/>
    <property type="evidence" value="ECO:0007669"/>
    <property type="project" value="InterPro"/>
</dbReference>
<proteinExistence type="evidence at transcript level"/>
<dbReference type="OrthoDB" id="29853at2759"/>
<dbReference type="Gene3D" id="1.20.1260.60">
    <property type="entry name" value="Vacuolar protein sorting-associated protein Ist1"/>
    <property type="match status" value="1"/>
</dbReference>
<feature type="region of interest" description="Disordered" evidence="2">
    <location>
        <begin position="264"/>
        <end position="337"/>
    </location>
</feature>
<dbReference type="GeneID" id="110824261"/>
<reference evidence="3" key="1">
    <citation type="journal article" date="2008" name="Plant Sci.">
        <title>Differentially expressed and new non-protein-coding genes from a Carica papaya root transcriptome survey.</title>
        <authorList>
            <person name="Porter B.W."/>
            <person name="Aizawa K.S."/>
            <person name="Zhu Y.J."/>
            <person name="Christopher D.A."/>
        </authorList>
    </citation>
    <scope>NUCLEOTIDE SEQUENCE</scope>
    <source>
        <tissue evidence="3">Phytophthora palmivora-infected seedling roots</tissue>
    </source>
</reference>
<dbReference type="KEGG" id="cpap:110824261"/>
<dbReference type="AlphaFoldDB" id="A6YGF0"/>
<accession>A6YGF0</accession>
<name>A6YGF0_CARPA</name>
<feature type="region of interest" description="Disordered" evidence="2">
    <location>
        <begin position="185"/>
        <end position="231"/>
    </location>
</feature>
<evidence type="ECO:0000256" key="2">
    <source>
        <dbReference type="SAM" id="MobiDB-lite"/>
    </source>
</evidence>
<dbReference type="PANTHER" id="PTHR12161">
    <property type="entry name" value="IST1 FAMILY MEMBER"/>
    <property type="match status" value="1"/>
</dbReference>